<dbReference type="Proteomes" id="UP000249720">
    <property type="component" value="Unassembled WGS sequence"/>
</dbReference>
<comment type="caution">
    <text evidence="10">The sequence shown here is derived from an EMBL/GenBank/DDBJ whole genome shotgun (WGS) entry which is preliminary data.</text>
</comment>
<dbReference type="InterPro" id="IPR012259">
    <property type="entry name" value="DHFR"/>
</dbReference>
<name>A0A2W7TNR7_9BACT</name>
<dbReference type="PROSITE" id="PS51330">
    <property type="entry name" value="DHFR_2"/>
    <property type="match status" value="1"/>
</dbReference>
<reference evidence="10 11" key="1">
    <citation type="submission" date="2018-06" db="EMBL/GenBank/DDBJ databases">
        <title>Genomic Encyclopedia of Archaeal and Bacterial Type Strains, Phase II (KMG-II): from individual species to whole genera.</title>
        <authorList>
            <person name="Goeker M."/>
        </authorList>
    </citation>
    <scope>NUCLEOTIDE SEQUENCE [LARGE SCALE GENOMIC DNA]</scope>
    <source>
        <strain evidence="10 11">DSM 23241</strain>
    </source>
</reference>
<comment type="similarity">
    <text evidence="2 8">Belongs to the dihydrofolate reductase family.</text>
</comment>
<dbReference type="GO" id="GO:0050661">
    <property type="term" value="F:NADP binding"/>
    <property type="evidence" value="ECO:0007669"/>
    <property type="project" value="InterPro"/>
</dbReference>
<protein>
    <recommendedName>
        <fullName evidence="3 8">Dihydrofolate reductase</fullName>
        <ecNumber evidence="3 8">1.5.1.3</ecNumber>
    </recommendedName>
</protein>
<dbReference type="CDD" id="cd00209">
    <property type="entry name" value="DHFR"/>
    <property type="match status" value="1"/>
</dbReference>
<dbReference type="EC" id="1.5.1.3" evidence="3 8"/>
<dbReference type="PIRSF" id="PIRSF000194">
    <property type="entry name" value="DHFR"/>
    <property type="match status" value="1"/>
</dbReference>
<evidence type="ECO:0000256" key="3">
    <source>
        <dbReference type="ARBA" id="ARBA00012856"/>
    </source>
</evidence>
<dbReference type="PANTHER" id="PTHR48069">
    <property type="entry name" value="DIHYDROFOLATE REDUCTASE"/>
    <property type="match status" value="1"/>
</dbReference>
<evidence type="ECO:0000313" key="11">
    <source>
        <dbReference type="Proteomes" id="UP000249720"/>
    </source>
</evidence>
<keyword evidence="5 8" id="KW-0521">NADP</keyword>
<dbReference type="EMBL" id="QKZV01000002">
    <property type="protein sequence ID" value="PZX64802.1"/>
    <property type="molecule type" value="Genomic_DNA"/>
</dbReference>
<dbReference type="InterPro" id="IPR024072">
    <property type="entry name" value="DHFR-like_dom_sf"/>
</dbReference>
<keyword evidence="11" id="KW-1185">Reference proteome</keyword>
<dbReference type="AlphaFoldDB" id="A0A2W7TNR7"/>
<evidence type="ECO:0000256" key="6">
    <source>
        <dbReference type="ARBA" id="ARBA00023002"/>
    </source>
</evidence>
<dbReference type="InterPro" id="IPR001796">
    <property type="entry name" value="DHFR_dom"/>
</dbReference>
<evidence type="ECO:0000256" key="4">
    <source>
        <dbReference type="ARBA" id="ARBA00022563"/>
    </source>
</evidence>
<dbReference type="GO" id="GO:0046452">
    <property type="term" value="P:dihydrofolate metabolic process"/>
    <property type="evidence" value="ECO:0007669"/>
    <property type="project" value="TreeGrafter"/>
</dbReference>
<keyword evidence="4 8" id="KW-0554">One-carbon metabolism</keyword>
<dbReference type="GO" id="GO:0046655">
    <property type="term" value="P:folic acid metabolic process"/>
    <property type="evidence" value="ECO:0007669"/>
    <property type="project" value="TreeGrafter"/>
</dbReference>
<dbReference type="UniPathway" id="UPA00077">
    <property type="reaction ID" value="UER00158"/>
</dbReference>
<dbReference type="PANTHER" id="PTHR48069:SF3">
    <property type="entry name" value="DIHYDROFOLATE REDUCTASE"/>
    <property type="match status" value="1"/>
</dbReference>
<evidence type="ECO:0000256" key="5">
    <source>
        <dbReference type="ARBA" id="ARBA00022857"/>
    </source>
</evidence>
<dbReference type="SUPFAM" id="SSF53597">
    <property type="entry name" value="Dihydrofolate reductase-like"/>
    <property type="match status" value="1"/>
</dbReference>
<keyword evidence="6 8" id="KW-0560">Oxidoreductase</keyword>
<evidence type="ECO:0000256" key="1">
    <source>
        <dbReference type="ARBA" id="ARBA00004903"/>
    </source>
</evidence>
<evidence type="ECO:0000256" key="7">
    <source>
        <dbReference type="ARBA" id="ARBA00025067"/>
    </source>
</evidence>
<proteinExistence type="inferred from homology"/>
<dbReference type="GO" id="GO:0005829">
    <property type="term" value="C:cytosol"/>
    <property type="evidence" value="ECO:0007669"/>
    <property type="project" value="TreeGrafter"/>
</dbReference>
<dbReference type="Gene3D" id="3.40.430.10">
    <property type="entry name" value="Dihydrofolate Reductase, subunit A"/>
    <property type="match status" value="1"/>
</dbReference>
<sequence>MQNKFDLTTQQTLPIITLIVAAAENNAIGKNNALLWHLPNDLKFFKNKTWAMPVLYGRKTLNALENKPLNGRWNMVLTRNADLNVKGITIVHSIAAAIENCLNKGYKELMILGGSEVYAQTIGMAHKIYITRVHAVFNDADAFFPNFSRTEWQLSSEENFTIDEKHAYAYSFQCWKRI</sequence>
<evidence type="ECO:0000313" key="10">
    <source>
        <dbReference type="EMBL" id="PZX64802.1"/>
    </source>
</evidence>
<dbReference type="PRINTS" id="PR00070">
    <property type="entry name" value="DHFR"/>
</dbReference>
<evidence type="ECO:0000256" key="8">
    <source>
        <dbReference type="PIRNR" id="PIRNR000194"/>
    </source>
</evidence>
<gene>
    <name evidence="10" type="ORF">LX80_01003</name>
</gene>
<comment type="catalytic activity">
    <reaction evidence="8">
        <text>(6S)-5,6,7,8-tetrahydrofolate + NADP(+) = 7,8-dihydrofolate + NADPH + H(+)</text>
        <dbReference type="Rhea" id="RHEA:15009"/>
        <dbReference type="ChEBI" id="CHEBI:15378"/>
        <dbReference type="ChEBI" id="CHEBI:57451"/>
        <dbReference type="ChEBI" id="CHEBI:57453"/>
        <dbReference type="ChEBI" id="CHEBI:57783"/>
        <dbReference type="ChEBI" id="CHEBI:58349"/>
        <dbReference type="EC" id="1.5.1.3"/>
    </reaction>
</comment>
<dbReference type="GO" id="GO:0004146">
    <property type="term" value="F:dihydrofolate reductase activity"/>
    <property type="evidence" value="ECO:0007669"/>
    <property type="project" value="UniProtKB-EC"/>
</dbReference>
<evidence type="ECO:0000259" key="9">
    <source>
        <dbReference type="PROSITE" id="PS51330"/>
    </source>
</evidence>
<accession>A0A2W7TNR7</accession>
<dbReference type="Pfam" id="PF00186">
    <property type="entry name" value="DHFR_1"/>
    <property type="match status" value="1"/>
</dbReference>
<dbReference type="GO" id="GO:0046654">
    <property type="term" value="P:tetrahydrofolate biosynthetic process"/>
    <property type="evidence" value="ECO:0007669"/>
    <property type="project" value="UniProtKB-UniPathway"/>
</dbReference>
<comment type="pathway">
    <text evidence="1 8">Cofactor biosynthesis; tetrahydrofolate biosynthesis; 5,6,7,8-tetrahydrofolate from 7,8-dihydrofolate: step 1/1.</text>
</comment>
<comment type="function">
    <text evidence="7 8">Key enzyme in folate metabolism. Catalyzes an essential reaction for de novo glycine and purine synthesis, and for DNA precursor synthesis.</text>
</comment>
<dbReference type="RefSeq" id="WP_245897985.1">
    <property type="nucleotide sequence ID" value="NZ_QKZV01000002.1"/>
</dbReference>
<evidence type="ECO:0000256" key="2">
    <source>
        <dbReference type="ARBA" id="ARBA00009539"/>
    </source>
</evidence>
<feature type="domain" description="DHFR" evidence="9">
    <location>
        <begin position="15"/>
        <end position="177"/>
    </location>
</feature>
<organism evidence="10 11">
    <name type="scientific">Hydrotalea sandarakina</name>
    <dbReference type="NCBI Taxonomy" id="1004304"/>
    <lineage>
        <taxon>Bacteria</taxon>
        <taxon>Pseudomonadati</taxon>
        <taxon>Bacteroidota</taxon>
        <taxon>Chitinophagia</taxon>
        <taxon>Chitinophagales</taxon>
        <taxon>Chitinophagaceae</taxon>
        <taxon>Hydrotalea</taxon>
    </lineage>
</organism>
<dbReference type="GO" id="GO:0006730">
    <property type="term" value="P:one-carbon metabolic process"/>
    <property type="evidence" value="ECO:0007669"/>
    <property type="project" value="UniProtKB-KW"/>
</dbReference>